<dbReference type="GO" id="GO:0003712">
    <property type="term" value="F:transcription coregulator activity"/>
    <property type="evidence" value="ECO:0007669"/>
    <property type="project" value="InterPro"/>
</dbReference>
<keyword evidence="11" id="KW-1185">Reference proteome</keyword>
<keyword evidence="4 8" id="KW-0805">Transcription regulation</keyword>
<reference evidence="10" key="1">
    <citation type="journal article" date="2023" name="Mol. Phylogenet. Evol.">
        <title>Genome-scale phylogeny and comparative genomics of the fungal order Sordariales.</title>
        <authorList>
            <person name="Hensen N."/>
            <person name="Bonometti L."/>
            <person name="Westerberg I."/>
            <person name="Brannstrom I.O."/>
            <person name="Guillou S."/>
            <person name="Cros-Aarteil S."/>
            <person name="Calhoun S."/>
            <person name="Haridas S."/>
            <person name="Kuo A."/>
            <person name="Mondo S."/>
            <person name="Pangilinan J."/>
            <person name="Riley R."/>
            <person name="LaButti K."/>
            <person name="Andreopoulos B."/>
            <person name="Lipzen A."/>
            <person name="Chen C."/>
            <person name="Yan M."/>
            <person name="Daum C."/>
            <person name="Ng V."/>
            <person name="Clum A."/>
            <person name="Steindorff A."/>
            <person name="Ohm R.A."/>
            <person name="Martin F."/>
            <person name="Silar P."/>
            <person name="Natvig D.O."/>
            <person name="Lalanne C."/>
            <person name="Gautier V."/>
            <person name="Ament-Velasquez S.L."/>
            <person name="Kruys A."/>
            <person name="Hutchinson M.I."/>
            <person name="Powell A.J."/>
            <person name="Barry K."/>
            <person name="Miller A.N."/>
            <person name="Grigoriev I.V."/>
            <person name="Debuchy R."/>
            <person name="Gladieux P."/>
            <person name="Hiltunen Thoren M."/>
            <person name="Johannesson H."/>
        </authorList>
    </citation>
    <scope>NUCLEOTIDE SEQUENCE</scope>
    <source>
        <strain evidence="10">PSN293</strain>
    </source>
</reference>
<keyword evidence="5 8" id="KW-0804">Transcription</keyword>
<comment type="function">
    <text evidence="8">Component of the Mediator complex, a coactivator involved in the regulated transcription of nearly all RNA polymerase II-dependent genes. Mediator functions as a bridge to convey information from gene-specific regulatory proteins to the basal RNA polymerase II transcription machinery. Mediator is recruited to promoters by direct interactions with regulatory proteins and serves as a scaffold for the assembly of a functional preinitiation complex with RNA polymerase II and the general transcription factors.</text>
</comment>
<evidence type="ECO:0000256" key="3">
    <source>
        <dbReference type="ARBA" id="ARBA00020634"/>
    </source>
</evidence>
<proteinExistence type="inferred from homology"/>
<gene>
    <name evidence="8" type="primary">MED6</name>
    <name evidence="10" type="ORF">QBC37DRAFT_61027</name>
</gene>
<feature type="compositionally biased region" description="Polar residues" evidence="9">
    <location>
        <begin position="205"/>
        <end position="215"/>
    </location>
</feature>
<dbReference type="InterPro" id="IPR038566">
    <property type="entry name" value="Mediator_Med6_sf"/>
</dbReference>
<dbReference type="GO" id="GO:0016592">
    <property type="term" value="C:mediator complex"/>
    <property type="evidence" value="ECO:0007669"/>
    <property type="project" value="InterPro"/>
</dbReference>
<accession>A0AAN6YD27</accession>
<dbReference type="AlphaFoldDB" id="A0AAN6YD27"/>
<evidence type="ECO:0000313" key="10">
    <source>
        <dbReference type="EMBL" id="KAK4217068.1"/>
    </source>
</evidence>
<evidence type="ECO:0000256" key="2">
    <source>
        <dbReference type="ARBA" id="ARBA00007526"/>
    </source>
</evidence>
<evidence type="ECO:0000256" key="7">
    <source>
        <dbReference type="ARBA" id="ARBA00031259"/>
    </source>
</evidence>
<feature type="compositionally biased region" description="Polar residues" evidence="9">
    <location>
        <begin position="180"/>
        <end position="198"/>
    </location>
</feature>
<reference evidence="10" key="2">
    <citation type="submission" date="2023-05" db="EMBL/GenBank/DDBJ databases">
        <authorList>
            <consortium name="Lawrence Berkeley National Laboratory"/>
            <person name="Steindorff A."/>
            <person name="Hensen N."/>
            <person name="Bonometti L."/>
            <person name="Westerberg I."/>
            <person name="Brannstrom I.O."/>
            <person name="Guillou S."/>
            <person name="Cros-Aarteil S."/>
            <person name="Calhoun S."/>
            <person name="Haridas S."/>
            <person name="Kuo A."/>
            <person name="Mondo S."/>
            <person name="Pangilinan J."/>
            <person name="Riley R."/>
            <person name="Labutti K."/>
            <person name="Andreopoulos B."/>
            <person name="Lipzen A."/>
            <person name="Chen C."/>
            <person name="Yanf M."/>
            <person name="Daum C."/>
            <person name="Ng V."/>
            <person name="Clum A."/>
            <person name="Ohm R."/>
            <person name="Martin F."/>
            <person name="Silar P."/>
            <person name="Natvig D."/>
            <person name="Lalanne C."/>
            <person name="Gautier V."/>
            <person name="Ament-Velasquez S.L."/>
            <person name="Kruys A."/>
            <person name="Hutchinson M.I."/>
            <person name="Powell A.J."/>
            <person name="Barry K."/>
            <person name="Miller A.N."/>
            <person name="Grigoriev I.V."/>
            <person name="Debuchy R."/>
            <person name="Gladieux P."/>
            <person name="Thoren M.H."/>
            <person name="Johannesson H."/>
        </authorList>
    </citation>
    <scope>NUCLEOTIDE SEQUENCE</scope>
    <source>
        <strain evidence="10">PSN293</strain>
    </source>
</reference>
<comment type="caution">
    <text evidence="10">The sequence shown here is derived from an EMBL/GenBank/DDBJ whole genome shotgun (WGS) entry which is preliminary data.</text>
</comment>
<evidence type="ECO:0000313" key="11">
    <source>
        <dbReference type="Proteomes" id="UP001301769"/>
    </source>
</evidence>
<dbReference type="Gene3D" id="3.10.450.580">
    <property type="entry name" value="Mediator complex, subunit Med6"/>
    <property type="match status" value="1"/>
</dbReference>
<dbReference type="EMBL" id="MU858062">
    <property type="protein sequence ID" value="KAK4217068.1"/>
    <property type="molecule type" value="Genomic_DNA"/>
</dbReference>
<evidence type="ECO:0000256" key="1">
    <source>
        <dbReference type="ARBA" id="ARBA00004123"/>
    </source>
</evidence>
<organism evidence="10 11">
    <name type="scientific">Rhypophila decipiens</name>
    <dbReference type="NCBI Taxonomy" id="261697"/>
    <lineage>
        <taxon>Eukaryota</taxon>
        <taxon>Fungi</taxon>
        <taxon>Dikarya</taxon>
        <taxon>Ascomycota</taxon>
        <taxon>Pezizomycotina</taxon>
        <taxon>Sordariomycetes</taxon>
        <taxon>Sordariomycetidae</taxon>
        <taxon>Sordariales</taxon>
        <taxon>Naviculisporaceae</taxon>
        <taxon>Rhypophila</taxon>
    </lineage>
</organism>
<evidence type="ECO:0000256" key="4">
    <source>
        <dbReference type="ARBA" id="ARBA00023015"/>
    </source>
</evidence>
<sequence>MAKSLNVASGPPLDEIQWKGDAAVMEQMPWGIHSNTVLFYFKFSPFYDNTSNNEVLFQQGMVNRDMAQFLSTREMFEGRLNTMSGLEFRVAQEPAETNPGGGTGVWVINKQIRQKRQGQEDEIQILSTYFVVGLNIYMAPTLFDVISGRIASISSKVSTLLPIADSVQSWSPARGRTYELPTSQAEKSSKQLGGTTTGDKPPNAKKSSSAVMSTATSEIPESLIYESLMIQEKYGEEFMDENPITGKPGEFVLSSTGRKEKGPVQPTKNPATAALPALNTKAPPAENPSGAGGGKATGKETKSPKTPGMPKPKRRKSKMAVTPS</sequence>
<dbReference type="InterPro" id="IPR007018">
    <property type="entry name" value="Mediator_Med6"/>
</dbReference>
<protein>
    <recommendedName>
        <fullName evidence="3 8">Mediator of RNA polymerase II transcription subunit 6</fullName>
    </recommendedName>
    <alternativeName>
        <fullName evidence="7 8">Mediator complex subunit 6</fullName>
    </alternativeName>
</protein>
<dbReference type="GO" id="GO:0006357">
    <property type="term" value="P:regulation of transcription by RNA polymerase II"/>
    <property type="evidence" value="ECO:0007669"/>
    <property type="project" value="InterPro"/>
</dbReference>
<comment type="subunit">
    <text evidence="8">Component of the Mediator complex.</text>
</comment>
<evidence type="ECO:0000256" key="8">
    <source>
        <dbReference type="RuleBase" id="RU364143"/>
    </source>
</evidence>
<keyword evidence="6 8" id="KW-0539">Nucleus</keyword>
<evidence type="ECO:0000256" key="9">
    <source>
        <dbReference type="SAM" id="MobiDB-lite"/>
    </source>
</evidence>
<feature type="region of interest" description="Disordered" evidence="9">
    <location>
        <begin position="239"/>
        <end position="324"/>
    </location>
</feature>
<comment type="subcellular location">
    <subcellularLocation>
        <location evidence="1 8">Nucleus</location>
    </subcellularLocation>
</comment>
<name>A0AAN6YD27_9PEZI</name>
<evidence type="ECO:0000256" key="5">
    <source>
        <dbReference type="ARBA" id="ARBA00023163"/>
    </source>
</evidence>
<evidence type="ECO:0000256" key="6">
    <source>
        <dbReference type="ARBA" id="ARBA00023242"/>
    </source>
</evidence>
<comment type="similarity">
    <text evidence="2 8">Belongs to the Mediator complex subunit 6 family.</text>
</comment>
<dbReference type="Pfam" id="PF04934">
    <property type="entry name" value="Med6"/>
    <property type="match status" value="1"/>
</dbReference>
<keyword evidence="8" id="KW-0010">Activator</keyword>
<feature type="region of interest" description="Disordered" evidence="9">
    <location>
        <begin position="174"/>
        <end position="215"/>
    </location>
</feature>
<dbReference type="PANTHER" id="PTHR13104">
    <property type="entry name" value="MED-6-RELATED"/>
    <property type="match status" value="1"/>
</dbReference>
<dbReference type="Proteomes" id="UP001301769">
    <property type="component" value="Unassembled WGS sequence"/>
</dbReference>